<reference evidence="1 2" key="1">
    <citation type="journal article" date="2013" name="Genome Biol.">
        <title>The genome sequence of the most widely cultivated cacao type and its use to identify candidate genes regulating pod color.</title>
        <authorList>
            <person name="Motamayor J.C."/>
            <person name="Mockaitis K."/>
            <person name="Schmutz J."/>
            <person name="Haiminen N."/>
            <person name="Iii D.L."/>
            <person name="Cornejo O."/>
            <person name="Findley S.D."/>
            <person name="Zheng P."/>
            <person name="Utro F."/>
            <person name="Royaert S."/>
            <person name="Saski C."/>
            <person name="Jenkins J."/>
            <person name="Podicheti R."/>
            <person name="Zhao M."/>
            <person name="Scheffler B.E."/>
            <person name="Stack J.C."/>
            <person name="Feltus F.A."/>
            <person name="Mustiga G.M."/>
            <person name="Amores F."/>
            <person name="Phillips W."/>
            <person name="Marelli J.P."/>
            <person name="May G.D."/>
            <person name="Shapiro H."/>
            <person name="Ma J."/>
            <person name="Bustamante C.D."/>
            <person name="Schnell R.J."/>
            <person name="Main D."/>
            <person name="Gilbert D."/>
            <person name="Parida L."/>
            <person name="Kuhn D.N."/>
        </authorList>
    </citation>
    <scope>NUCLEOTIDE SEQUENCE [LARGE SCALE GENOMIC DNA]</scope>
    <source>
        <strain evidence="2">cv. Matina 1-6</strain>
    </source>
</reference>
<dbReference type="EMBL" id="CM001888">
    <property type="protein sequence ID" value="EOY18346.1"/>
    <property type="molecule type" value="Genomic_DNA"/>
</dbReference>
<dbReference type="AlphaFoldDB" id="A0A061FMP6"/>
<evidence type="ECO:0000313" key="1">
    <source>
        <dbReference type="EMBL" id="EOY18346.1"/>
    </source>
</evidence>
<protein>
    <submittedName>
        <fullName evidence="1">Translation initiation factor IF-2, putative</fullName>
    </submittedName>
</protein>
<dbReference type="Proteomes" id="UP000026915">
    <property type="component" value="Chromosome 10"/>
</dbReference>
<dbReference type="HOGENOM" id="CLU_030757_3_1_1"/>
<gene>
    <name evidence="1" type="ORF">TCM_042950</name>
</gene>
<dbReference type="eggNOG" id="ENOG502SNPC">
    <property type="taxonomic scope" value="Eukaryota"/>
</dbReference>
<dbReference type="Pfam" id="PF05056">
    <property type="entry name" value="DUF674"/>
    <property type="match status" value="1"/>
</dbReference>
<sequence length="205" mass="22812">MFLSSNDTTETKLSLKLLIDKRANKVLFAEAGKEFVDFLSYVLSLPVGTFIRLLKSQNMVACMDNVYQSLENLNEAYVQPNQHKNFLLKPDMPYVVTSVPPLLPDTSQDPAQRKFYTCANNHRYVIDILNAICPPCKSSMPSEVTFVGRNSDMAGSTTEGGIEKGLATYMVMDDLTITPMSMISGVAMLNKCNVKDFSALEEKMV</sequence>
<accession>A0A061FMP6</accession>
<dbReference type="Gramene" id="EOY18346">
    <property type="protein sequence ID" value="EOY18346"/>
    <property type="gene ID" value="TCM_042950"/>
</dbReference>
<evidence type="ECO:0000313" key="2">
    <source>
        <dbReference type="Proteomes" id="UP000026915"/>
    </source>
</evidence>
<dbReference type="PANTHER" id="PTHR33103">
    <property type="entry name" value="OS01G0153900 PROTEIN"/>
    <property type="match status" value="1"/>
</dbReference>
<name>A0A061FMP6_THECC</name>
<proteinExistence type="predicted"/>
<dbReference type="PANTHER" id="PTHR33103:SF19">
    <property type="entry name" value="OS09G0544700 PROTEIN"/>
    <property type="match status" value="1"/>
</dbReference>
<dbReference type="InterPro" id="IPR007750">
    <property type="entry name" value="DUF674"/>
</dbReference>
<organism evidence="1 2">
    <name type="scientific">Theobroma cacao</name>
    <name type="common">Cacao</name>
    <name type="synonym">Cocoa</name>
    <dbReference type="NCBI Taxonomy" id="3641"/>
    <lineage>
        <taxon>Eukaryota</taxon>
        <taxon>Viridiplantae</taxon>
        <taxon>Streptophyta</taxon>
        <taxon>Embryophyta</taxon>
        <taxon>Tracheophyta</taxon>
        <taxon>Spermatophyta</taxon>
        <taxon>Magnoliopsida</taxon>
        <taxon>eudicotyledons</taxon>
        <taxon>Gunneridae</taxon>
        <taxon>Pentapetalae</taxon>
        <taxon>rosids</taxon>
        <taxon>malvids</taxon>
        <taxon>Malvales</taxon>
        <taxon>Malvaceae</taxon>
        <taxon>Byttnerioideae</taxon>
        <taxon>Theobroma</taxon>
    </lineage>
</organism>
<dbReference type="OMA" id="CANNHRY"/>
<dbReference type="GO" id="GO:0003743">
    <property type="term" value="F:translation initiation factor activity"/>
    <property type="evidence" value="ECO:0007669"/>
    <property type="project" value="UniProtKB-KW"/>
</dbReference>
<keyword evidence="1" id="KW-0648">Protein biosynthesis</keyword>
<keyword evidence="1" id="KW-0396">Initiation factor</keyword>
<dbReference type="InParanoid" id="A0A061FMP6"/>
<dbReference type="STRING" id="3641.A0A061FMP6"/>
<keyword evidence="2" id="KW-1185">Reference proteome</keyword>